<dbReference type="AlphaFoldDB" id="A0A193SEQ7"/>
<evidence type="ECO:0000259" key="3">
    <source>
        <dbReference type="Pfam" id="PF13439"/>
    </source>
</evidence>
<dbReference type="Pfam" id="PF13439">
    <property type="entry name" value="Glyco_transf_4"/>
    <property type="match status" value="1"/>
</dbReference>
<dbReference type="SUPFAM" id="SSF53756">
    <property type="entry name" value="UDP-Glycosyltransferase/glycogen phosphorylase"/>
    <property type="match status" value="1"/>
</dbReference>
<dbReference type="InterPro" id="IPR001296">
    <property type="entry name" value="Glyco_trans_1"/>
</dbReference>
<evidence type="ECO:0000313" key="4">
    <source>
        <dbReference type="EMBL" id="CZQ25058.1"/>
    </source>
</evidence>
<evidence type="ECO:0000256" key="1">
    <source>
        <dbReference type="ARBA" id="ARBA00022679"/>
    </source>
</evidence>
<name>A0A193SEQ7_KLEPN</name>
<dbReference type="EMBL" id="LT174586">
    <property type="protein sequence ID" value="CZQ25058.1"/>
    <property type="molecule type" value="Genomic_DNA"/>
</dbReference>
<organism evidence="4">
    <name type="scientific">Klebsiella pneumoniae</name>
    <dbReference type="NCBI Taxonomy" id="573"/>
    <lineage>
        <taxon>Bacteria</taxon>
        <taxon>Pseudomonadati</taxon>
        <taxon>Pseudomonadota</taxon>
        <taxon>Gammaproteobacteria</taxon>
        <taxon>Enterobacterales</taxon>
        <taxon>Enterobacteriaceae</taxon>
        <taxon>Klebsiella/Raoultella group</taxon>
        <taxon>Klebsiella</taxon>
        <taxon>Klebsiella pneumoniae complex</taxon>
    </lineage>
</organism>
<dbReference type="Gene3D" id="3.40.50.2000">
    <property type="entry name" value="Glycogen Phosphorylase B"/>
    <property type="match status" value="2"/>
</dbReference>
<gene>
    <name evidence="4" type="primary">wcuE</name>
</gene>
<dbReference type="InterPro" id="IPR028098">
    <property type="entry name" value="Glyco_trans_4-like_N"/>
</dbReference>
<dbReference type="PANTHER" id="PTHR46401">
    <property type="entry name" value="GLYCOSYLTRANSFERASE WBBK-RELATED"/>
    <property type="match status" value="1"/>
</dbReference>
<proteinExistence type="predicted"/>
<reference evidence="4" key="1">
    <citation type="submission" date="2016-02" db="EMBL/GenBank/DDBJ databases">
        <authorList>
            <person name="Wen L."/>
            <person name="He K."/>
            <person name="Yang H."/>
        </authorList>
    </citation>
    <scope>NUCLEOTIDE SEQUENCE</scope>
    <source>
        <strain evidence="4">ST</strain>
    </source>
</reference>
<sequence>MTKIKFKDRFLYDERWIGEHGIGRYAYEIQTRIKFNNTIKSKVKPTSPLDIFVTPWYLLFNSLIFITPGFNAPWFFAKRTIITIHDLNHIDIKGNDSVLKSLYYNLILKRACKKCIAIFTVSEFSKKRIVDWSGISPKKVVVAGNGVSKGFIPTGEKYLPGYKYFLCVSNRKEHKNEKRLIDAYCRLENKHDVKLLFTGNPTDEMIDYIKSNNAQENIIFTGYIDEADFPKYYRGSIALLMPSLYEGFGLPVIEAMACGVPVLASNTTALNELARGYAITVDPFSIGEITAGLNSLITDDVLREELIIKGLQRAKEYSWDNTVEIIIDEINKINY</sequence>
<dbReference type="PANTHER" id="PTHR46401:SF2">
    <property type="entry name" value="GLYCOSYLTRANSFERASE WBBK-RELATED"/>
    <property type="match status" value="1"/>
</dbReference>
<feature type="domain" description="Glycosyl transferase family 1" evidence="2">
    <location>
        <begin position="161"/>
        <end position="310"/>
    </location>
</feature>
<dbReference type="Pfam" id="PF00534">
    <property type="entry name" value="Glycos_transf_1"/>
    <property type="match status" value="1"/>
</dbReference>
<dbReference type="RefSeq" id="WP_228141191.1">
    <property type="nucleotide sequence ID" value="NZ_FLWA01000002.1"/>
</dbReference>
<reference evidence="4" key="2">
    <citation type="submission" date="2016-06" db="EMBL/GenBank/DDBJ databases">
        <title>Towards a vaccine: An investigation of Klebsiella pneumoniae surface antigens.</title>
        <authorList>
            <person name="Follador R."/>
            <person name="Heinz E."/>
            <person name="Wyres K.L."/>
            <person name="Ellington M.J."/>
            <person name="Kowarik M."/>
            <person name="Holt K.E."/>
            <person name="Thomson N.R."/>
        </authorList>
    </citation>
    <scope>NUCLEOTIDE SEQUENCE</scope>
    <source>
        <strain evidence="4">ST</strain>
    </source>
</reference>
<keyword evidence="4" id="KW-0328">Glycosyltransferase</keyword>
<dbReference type="CDD" id="cd03809">
    <property type="entry name" value="GT4_MtfB-like"/>
    <property type="match status" value="1"/>
</dbReference>
<dbReference type="EC" id="2.4.1.11" evidence="4"/>
<feature type="domain" description="Glycosyltransferase subfamily 4-like N-terminal" evidence="3">
    <location>
        <begin position="76"/>
        <end position="147"/>
    </location>
</feature>
<accession>A0A193SEQ7</accession>
<dbReference type="GO" id="GO:0004373">
    <property type="term" value="F:alpha-1,4-glucan glucosyltransferase (UDP-glucose donor) activity"/>
    <property type="evidence" value="ECO:0007669"/>
    <property type="project" value="UniProtKB-EC"/>
</dbReference>
<keyword evidence="1 4" id="KW-0808">Transferase</keyword>
<evidence type="ECO:0000259" key="2">
    <source>
        <dbReference type="Pfam" id="PF00534"/>
    </source>
</evidence>
<protein>
    <submittedName>
        <fullName evidence="4">Partial mannosyltransferase</fullName>
        <ecNumber evidence="4">2.4.1.11</ecNumber>
    </submittedName>
</protein>